<dbReference type="Pfam" id="PF01047">
    <property type="entry name" value="MarR"/>
    <property type="match status" value="1"/>
</dbReference>
<evidence type="ECO:0000256" key="2">
    <source>
        <dbReference type="ARBA" id="ARBA00023125"/>
    </source>
</evidence>
<accession>A0ABV4DYM0</accession>
<dbReference type="InterPro" id="IPR023187">
    <property type="entry name" value="Tscrpt_reg_MarR-type_CS"/>
</dbReference>
<dbReference type="InterPro" id="IPR000835">
    <property type="entry name" value="HTH_MarR-typ"/>
</dbReference>
<name>A0ABV4DYM0_9CLOT</name>
<keyword evidence="3" id="KW-0804">Transcription</keyword>
<evidence type="ECO:0000259" key="4">
    <source>
        <dbReference type="PROSITE" id="PS50995"/>
    </source>
</evidence>
<proteinExistence type="predicted"/>
<evidence type="ECO:0000313" key="5">
    <source>
        <dbReference type="EMBL" id="MEY8763995.1"/>
    </source>
</evidence>
<dbReference type="PROSITE" id="PS50995">
    <property type="entry name" value="HTH_MARR_2"/>
    <property type="match status" value="1"/>
</dbReference>
<dbReference type="Proteomes" id="UP001565220">
    <property type="component" value="Unassembled WGS sequence"/>
</dbReference>
<gene>
    <name evidence="5" type="ORF">AB8S09_10150</name>
</gene>
<dbReference type="PRINTS" id="PR00598">
    <property type="entry name" value="HTHMARR"/>
</dbReference>
<protein>
    <submittedName>
        <fullName evidence="5">MarR family winged helix-turn-helix transcriptional regulator</fullName>
    </submittedName>
</protein>
<organism evidence="5 6">
    <name type="scientific">Clostridium lapidicellarium</name>
    <dbReference type="NCBI Taxonomy" id="3240931"/>
    <lineage>
        <taxon>Bacteria</taxon>
        <taxon>Bacillati</taxon>
        <taxon>Bacillota</taxon>
        <taxon>Clostridia</taxon>
        <taxon>Eubacteriales</taxon>
        <taxon>Clostridiaceae</taxon>
        <taxon>Clostridium</taxon>
    </lineage>
</organism>
<dbReference type="InterPro" id="IPR036388">
    <property type="entry name" value="WH-like_DNA-bd_sf"/>
</dbReference>
<keyword evidence="1" id="KW-0805">Transcription regulation</keyword>
<reference evidence="5 6" key="1">
    <citation type="submission" date="2024-08" db="EMBL/GenBank/DDBJ databases">
        <title>Clostridium lapicellarii sp. nov., and Clostridium renhuaiense sp. nov., two species isolated from the mud in a fermentation cellar used for producing sauce-flavour Chinese liquors.</title>
        <authorList>
            <person name="Yang F."/>
            <person name="Wang H."/>
            <person name="Chen L.Q."/>
            <person name="Zhou N."/>
            <person name="Lu J.J."/>
            <person name="Pu X.X."/>
            <person name="Wan B."/>
            <person name="Wang L."/>
            <person name="Liu S.J."/>
        </authorList>
    </citation>
    <scope>NUCLEOTIDE SEQUENCE [LARGE SCALE GENOMIC DNA]</scope>
    <source>
        <strain evidence="5 6">MT-113</strain>
    </source>
</reference>
<evidence type="ECO:0000313" key="6">
    <source>
        <dbReference type="Proteomes" id="UP001565220"/>
    </source>
</evidence>
<sequence length="137" mass="15760">MEINECINFLLSRAQRNVFQCLKSELSEFNVTPAQYGVLKCLWGKESQTPKQIADVLGLDGSTITGILDRMEVKDLIRRAGNPQDRRTLKVIVTEKGSKLQKSTEKIVDRVNNYMLEIFTDDEQKQLKKFLKLIAKR</sequence>
<comment type="caution">
    <text evidence="5">The sequence shown here is derived from an EMBL/GenBank/DDBJ whole genome shotgun (WGS) entry which is preliminary data.</text>
</comment>
<dbReference type="PROSITE" id="PS01117">
    <property type="entry name" value="HTH_MARR_1"/>
    <property type="match status" value="1"/>
</dbReference>
<dbReference type="InterPro" id="IPR036390">
    <property type="entry name" value="WH_DNA-bd_sf"/>
</dbReference>
<dbReference type="PANTHER" id="PTHR42756">
    <property type="entry name" value="TRANSCRIPTIONAL REGULATOR, MARR"/>
    <property type="match status" value="1"/>
</dbReference>
<evidence type="ECO:0000256" key="1">
    <source>
        <dbReference type="ARBA" id="ARBA00023015"/>
    </source>
</evidence>
<dbReference type="SMART" id="SM00347">
    <property type="entry name" value="HTH_MARR"/>
    <property type="match status" value="1"/>
</dbReference>
<dbReference type="Gene3D" id="1.10.10.10">
    <property type="entry name" value="Winged helix-like DNA-binding domain superfamily/Winged helix DNA-binding domain"/>
    <property type="match status" value="1"/>
</dbReference>
<keyword evidence="6" id="KW-1185">Reference proteome</keyword>
<dbReference type="RefSeq" id="WP_294181812.1">
    <property type="nucleotide sequence ID" value="NZ_JBGFFE010000014.1"/>
</dbReference>
<dbReference type="SUPFAM" id="SSF46785">
    <property type="entry name" value="Winged helix' DNA-binding domain"/>
    <property type="match status" value="1"/>
</dbReference>
<keyword evidence="2" id="KW-0238">DNA-binding</keyword>
<evidence type="ECO:0000256" key="3">
    <source>
        <dbReference type="ARBA" id="ARBA00023163"/>
    </source>
</evidence>
<dbReference type="PANTHER" id="PTHR42756:SF1">
    <property type="entry name" value="TRANSCRIPTIONAL REPRESSOR OF EMRAB OPERON"/>
    <property type="match status" value="1"/>
</dbReference>
<feature type="domain" description="HTH marR-type" evidence="4">
    <location>
        <begin position="4"/>
        <end position="136"/>
    </location>
</feature>
<dbReference type="EMBL" id="JBGFFE010000014">
    <property type="protein sequence ID" value="MEY8763995.1"/>
    <property type="molecule type" value="Genomic_DNA"/>
</dbReference>